<evidence type="ECO:0000313" key="4">
    <source>
        <dbReference type="Proteomes" id="UP000198822"/>
    </source>
</evidence>
<dbReference type="InterPro" id="IPR035940">
    <property type="entry name" value="CAP_sf"/>
</dbReference>
<dbReference type="PANTHER" id="PTHR31157:SF1">
    <property type="entry name" value="SCP DOMAIN-CONTAINING PROTEIN"/>
    <property type="match status" value="1"/>
</dbReference>
<gene>
    <name evidence="3" type="ORF">SAMN04489720_2478</name>
</gene>
<keyword evidence="1" id="KW-0732">Signal</keyword>
<dbReference type="Proteomes" id="UP000198822">
    <property type="component" value="Chromosome I"/>
</dbReference>
<dbReference type="STRING" id="399736.SAMN04489720_2478"/>
<sequence length="463" mass="48545">MHQHTQQHRRGHRRIAGLAIAIASIATTLVAVQQPPAAEAAIDRMAGADRFATAVQVSRALPTSSGGVVFLASGLSFPDALAAAPVAAAESGRLLLSQPNDIPDVIAAEIRRVAPREIVIVGGESTLDDAVRAEAASLAGTVTRIAGGNRIETSMLLLDRLRRTTQPTHVWIVSASSFPDALAAGAVAARLRHGIVLTNGADPAFAQMLRERLGGVNRIDIAGGPSSVGTDVEQLASSLVSTVRYAGANRFATSVVINSAFTGWATSNRMLLASGETFPDGLVASVLAGRQGYPLYLVPRACHFDGGVQSEASRLGIRDTTVIGGTGTVTNISAQLERCPDLGAIQWELVSLVNQQRAAAGVGALTAHGGLMSMAGSWSQQMASQQQMVHSTTFCDQTFQMGFRRCAENIARTGSPSASGVMNAWMNSEGHRNNILNPNLTYIGVGIAQGTDGRWYWTQNFGG</sequence>
<protein>
    <submittedName>
        <fullName evidence="3">Putative cell wall binding repeat 2</fullName>
    </submittedName>
</protein>
<feature type="chain" id="PRO_5039254493" evidence="1">
    <location>
        <begin position="32"/>
        <end position="463"/>
    </location>
</feature>
<reference evidence="4" key="1">
    <citation type="submission" date="2016-10" db="EMBL/GenBank/DDBJ databases">
        <authorList>
            <person name="Varghese N."/>
            <person name="Submissions S."/>
        </authorList>
    </citation>
    <scope>NUCLEOTIDE SEQUENCE [LARGE SCALE GENOMIC DNA]</scope>
    <source>
        <strain evidence="4">DSM 22002</strain>
    </source>
</reference>
<dbReference type="InterPro" id="IPR014044">
    <property type="entry name" value="CAP_dom"/>
</dbReference>
<evidence type="ECO:0000313" key="3">
    <source>
        <dbReference type="EMBL" id="SDH81518.1"/>
    </source>
</evidence>
<evidence type="ECO:0000256" key="1">
    <source>
        <dbReference type="SAM" id="SignalP"/>
    </source>
</evidence>
<evidence type="ECO:0000259" key="2">
    <source>
        <dbReference type="Pfam" id="PF00188"/>
    </source>
</evidence>
<proteinExistence type="predicted"/>
<dbReference type="InterPro" id="IPR007253">
    <property type="entry name" value="Cell_wall-bd_2"/>
</dbReference>
<dbReference type="EMBL" id="LT629695">
    <property type="protein sequence ID" value="SDH81518.1"/>
    <property type="molecule type" value="Genomic_DNA"/>
</dbReference>
<feature type="signal peptide" evidence="1">
    <location>
        <begin position="1"/>
        <end position="31"/>
    </location>
</feature>
<dbReference type="PANTHER" id="PTHR31157">
    <property type="entry name" value="SCP DOMAIN-CONTAINING PROTEIN"/>
    <property type="match status" value="1"/>
</dbReference>
<name>A0A1G8FH97_9MICO</name>
<dbReference type="Gene3D" id="3.40.33.10">
    <property type="entry name" value="CAP"/>
    <property type="match status" value="1"/>
</dbReference>
<dbReference type="Gene3D" id="3.40.50.12090">
    <property type="match status" value="2"/>
</dbReference>
<keyword evidence="4" id="KW-1185">Reference proteome</keyword>
<dbReference type="Pfam" id="PF00188">
    <property type="entry name" value="CAP"/>
    <property type="match status" value="1"/>
</dbReference>
<dbReference type="SUPFAM" id="SSF55797">
    <property type="entry name" value="PR-1-like"/>
    <property type="match status" value="1"/>
</dbReference>
<dbReference type="AlphaFoldDB" id="A0A1G8FH97"/>
<dbReference type="CDD" id="cd05379">
    <property type="entry name" value="CAP_bacterial"/>
    <property type="match status" value="1"/>
</dbReference>
<feature type="domain" description="SCP" evidence="2">
    <location>
        <begin position="351"/>
        <end position="461"/>
    </location>
</feature>
<dbReference type="RefSeq" id="WP_172802323.1">
    <property type="nucleotide sequence ID" value="NZ_LT629695.1"/>
</dbReference>
<organism evidence="3 4">
    <name type="scientific">Agrococcus jejuensis</name>
    <dbReference type="NCBI Taxonomy" id="399736"/>
    <lineage>
        <taxon>Bacteria</taxon>
        <taxon>Bacillati</taxon>
        <taxon>Actinomycetota</taxon>
        <taxon>Actinomycetes</taxon>
        <taxon>Micrococcales</taxon>
        <taxon>Microbacteriaceae</taxon>
        <taxon>Agrococcus</taxon>
    </lineage>
</organism>
<dbReference type="Pfam" id="PF04122">
    <property type="entry name" value="CW_binding_2"/>
    <property type="match status" value="3"/>
</dbReference>
<accession>A0A1G8FH97</accession>